<evidence type="ECO:0000313" key="1">
    <source>
        <dbReference type="EMBL" id="GER33070.1"/>
    </source>
</evidence>
<dbReference type="AlphaFoldDB" id="A0A5A7PJX8"/>
<proteinExistence type="predicted"/>
<dbReference type="Proteomes" id="UP000325081">
    <property type="component" value="Unassembled WGS sequence"/>
</dbReference>
<comment type="caution">
    <text evidence="1">The sequence shown here is derived from an EMBL/GenBank/DDBJ whole genome shotgun (WGS) entry which is preliminary data.</text>
</comment>
<reference evidence="2" key="1">
    <citation type="journal article" date="2019" name="Curr. Biol.">
        <title>Genome Sequence of Striga asiatica Provides Insight into the Evolution of Plant Parasitism.</title>
        <authorList>
            <person name="Yoshida S."/>
            <person name="Kim S."/>
            <person name="Wafula E.K."/>
            <person name="Tanskanen J."/>
            <person name="Kim Y.M."/>
            <person name="Honaas L."/>
            <person name="Yang Z."/>
            <person name="Spallek T."/>
            <person name="Conn C.E."/>
            <person name="Ichihashi Y."/>
            <person name="Cheong K."/>
            <person name="Cui S."/>
            <person name="Der J.P."/>
            <person name="Gundlach H."/>
            <person name="Jiao Y."/>
            <person name="Hori C."/>
            <person name="Ishida J.K."/>
            <person name="Kasahara H."/>
            <person name="Kiba T."/>
            <person name="Kim M.S."/>
            <person name="Koo N."/>
            <person name="Laohavisit A."/>
            <person name="Lee Y.H."/>
            <person name="Lumba S."/>
            <person name="McCourt P."/>
            <person name="Mortimer J.C."/>
            <person name="Mutuku J.M."/>
            <person name="Nomura T."/>
            <person name="Sasaki-Sekimoto Y."/>
            <person name="Seto Y."/>
            <person name="Wang Y."/>
            <person name="Wakatake T."/>
            <person name="Sakakibara H."/>
            <person name="Demura T."/>
            <person name="Yamaguchi S."/>
            <person name="Yoneyama K."/>
            <person name="Manabe R.I."/>
            <person name="Nelson D.C."/>
            <person name="Schulman A.H."/>
            <person name="Timko M.P."/>
            <person name="dePamphilis C.W."/>
            <person name="Choi D."/>
            <person name="Shirasu K."/>
        </authorList>
    </citation>
    <scope>NUCLEOTIDE SEQUENCE [LARGE SCALE GENOMIC DNA]</scope>
    <source>
        <strain evidence="2">cv. UVA1</strain>
    </source>
</reference>
<keyword evidence="2" id="KW-1185">Reference proteome</keyword>
<protein>
    <submittedName>
        <fullName evidence="1">D-tyrosyl-tRNA(Tyr) deacylase</fullName>
    </submittedName>
</protein>
<dbReference type="EMBL" id="BKCP01004661">
    <property type="protein sequence ID" value="GER33070.1"/>
    <property type="molecule type" value="Genomic_DNA"/>
</dbReference>
<organism evidence="1 2">
    <name type="scientific">Striga asiatica</name>
    <name type="common">Asiatic witchweed</name>
    <name type="synonym">Buchnera asiatica</name>
    <dbReference type="NCBI Taxonomy" id="4170"/>
    <lineage>
        <taxon>Eukaryota</taxon>
        <taxon>Viridiplantae</taxon>
        <taxon>Streptophyta</taxon>
        <taxon>Embryophyta</taxon>
        <taxon>Tracheophyta</taxon>
        <taxon>Spermatophyta</taxon>
        <taxon>Magnoliopsida</taxon>
        <taxon>eudicotyledons</taxon>
        <taxon>Gunneridae</taxon>
        <taxon>Pentapetalae</taxon>
        <taxon>asterids</taxon>
        <taxon>lamiids</taxon>
        <taxon>Lamiales</taxon>
        <taxon>Orobanchaceae</taxon>
        <taxon>Buchnereae</taxon>
        <taxon>Striga</taxon>
    </lineage>
</organism>
<gene>
    <name evidence="1" type="ORF">STAS_09171</name>
</gene>
<evidence type="ECO:0000313" key="2">
    <source>
        <dbReference type="Proteomes" id="UP000325081"/>
    </source>
</evidence>
<sequence length="141" mass="15534">MTTEVMMGSSLAVVVCAGRVEVAIAEKNEIRQAECNCSEYIRNFWVLIAVGKYTVEVMVSGMSLAWIWPQQSRDPDHRPAYLRQEVVCLKQLGLLLQGLLIPKPVAHADVAKADADFVRCHLLEEAVATGEAYASEGLKDT</sequence>
<name>A0A5A7PJX8_STRAF</name>
<accession>A0A5A7PJX8</accession>